<accession>A0A2I1M729</accession>
<dbReference type="RefSeq" id="WP_021618293.1">
    <property type="nucleotide sequence ID" value="NZ_CAMYCS010000001.1"/>
</dbReference>
<protein>
    <submittedName>
        <fullName evidence="2">DUF1653 domain-containing protein</fullName>
    </submittedName>
</protein>
<dbReference type="AlphaFoldDB" id="A0A2I1M729"/>
<dbReference type="Gene3D" id="2.30.30.320">
    <property type="entry name" value="DUF1653-like domain"/>
    <property type="match status" value="1"/>
</dbReference>
<name>A0A2I1M729_9BIFI</name>
<dbReference type="EMBL" id="PKGU01000001">
    <property type="protein sequence ID" value="PKZ15941.1"/>
    <property type="molecule type" value="Genomic_DNA"/>
</dbReference>
<feature type="domain" description="DUF1653" evidence="1">
    <location>
        <begin position="10"/>
        <end position="73"/>
    </location>
</feature>
<dbReference type="InterPro" id="IPR037135">
    <property type="entry name" value="DUF1653-like_dom_sf"/>
</dbReference>
<proteinExistence type="predicted"/>
<comment type="caution">
    <text evidence="2">The sequence shown here is derived from an EMBL/GenBank/DDBJ whole genome shotgun (WGS) entry which is preliminary data.</text>
</comment>
<gene>
    <name evidence="2" type="ORF">CYJ32_00375</name>
</gene>
<evidence type="ECO:0000259" key="1">
    <source>
        <dbReference type="Pfam" id="PF07866"/>
    </source>
</evidence>
<organism evidence="2 3">
    <name type="scientific">Alloscardovia omnicolens</name>
    <dbReference type="NCBI Taxonomy" id="419015"/>
    <lineage>
        <taxon>Bacteria</taxon>
        <taxon>Bacillati</taxon>
        <taxon>Actinomycetota</taxon>
        <taxon>Actinomycetes</taxon>
        <taxon>Bifidobacteriales</taxon>
        <taxon>Bifidobacteriaceae</taxon>
        <taxon>Alloscardovia</taxon>
    </lineage>
</organism>
<evidence type="ECO:0000313" key="3">
    <source>
        <dbReference type="Proteomes" id="UP000242263"/>
    </source>
</evidence>
<reference evidence="2 3" key="1">
    <citation type="submission" date="2017-12" db="EMBL/GenBank/DDBJ databases">
        <title>Phylogenetic diversity of female urinary microbiome.</title>
        <authorList>
            <person name="Thomas-White K."/>
            <person name="Wolfe A.J."/>
        </authorList>
    </citation>
    <scope>NUCLEOTIDE SEQUENCE [LARGE SCALE GENOMIC DNA]</scope>
    <source>
        <strain evidence="2 3">UMB0064</strain>
    </source>
</reference>
<evidence type="ECO:0000313" key="2">
    <source>
        <dbReference type="EMBL" id="PKZ15941.1"/>
    </source>
</evidence>
<dbReference type="Pfam" id="PF07866">
    <property type="entry name" value="DUF1653"/>
    <property type="match status" value="1"/>
</dbReference>
<dbReference type="InterPro" id="IPR023387">
    <property type="entry name" value="DUF1653-like_dom"/>
</dbReference>
<dbReference type="GeneID" id="35869119"/>
<sequence>MTREIQLYSVYRHFKGNYYYVEDCATDSESGETVVIYRPLYGERRLWVRPLSMFLSAVDRQKYPHAEQEYRFEQIDL</sequence>
<dbReference type="Proteomes" id="UP000242263">
    <property type="component" value="Unassembled WGS sequence"/>
</dbReference>